<keyword evidence="3" id="KW-1185">Reference proteome</keyword>
<protein>
    <recommendedName>
        <fullName evidence="4">DUF2796 domain-containing protein</fullName>
    </recommendedName>
</protein>
<sequence>MSVPHNQPRRIRWLLLAALFAVTAPVTAGDDHDHGHDHGHRQHDAHVHGVAALNVAVDADTLLVELDTPAANVVGFEHPPRNDAERAAIAEARETMADGAALFVPNSGAECVQMSHKVSLDLGSPGDHAHTDGEIHADAHGEWAFTCAKPASLSQLDVQLFEIFPGKEKLRVQLITPSGQRGAELTPDSHKLDL</sequence>
<feature type="signal peptide" evidence="1">
    <location>
        <begin position="1"/>
        <end position="28"/>
    </location>
</feature>
<feature type="chain" id="PRO_5045133535" description="DUF2796 domain-containing protein" evidence="1">
    <location>
        <begin position="29"/>
        <end position="194"/>
    </location>
</feature>
<name>A0ABS1CJ77_9GAMM</name>
<dbReference type="EMBL" id="NRRV01000036">
    <property type="protein sequence ID" value="MBK1631981.1"/>
    <property type="molecule type" value="Genomic_DNA"/>
</dbReference>
<dbReference type="RefSeq" id="WP_200239074.1">
    <property type="nucleotide sequence ID" value="NZ_NRRV01000036.1"/>
</dbReference>
<evidence type="ECO:0000313" key="2">
    <source>
        <dbReference type="EMBL" id="MBK1631981.1"/>
    </source>
</evidence>
<dbReference type="Pfam" id="PF10986">
    <property type="entry name" value="ZrgA"/>
    <property type="match status" value="1"/>
</dbReference>
<dbReference type="Proteomes" id="UP000748752">
    <property type="component" value="Unassembled WGS sequence"/>
</dbReference>
<evidence type="ECO:0008006" key="4">
    <source>
        <dbReference type="Google" id="ProtNLM"/>
    </source>
</evidence>
<proteinExistence type="predicted"/>
<accession>A0ABS1CJ77</accession>
<reference evidence="2 3" key="1">
    <citation type="journal article" date="2020" name="Microorganisms">
        <title>Osmotic Adaptation and Compatible Solute Biosynthesis of Phototrophic Bacteria as Revealed from Genome Analyses.</title>
        <authorList>
            <person name="Imhoff J.F."/>
            <person name="Rahn T."/>
            <person name="Kunzel S."/>
            <person name="Keller A."/>
            <person name="Neulinger S.C."/>
        </authorList>
    </citation>
    <scope>NUCLEOTIDE SEQUENCE [LARGE SCALE GENOMIC DNA]</scope>
    <source>
        <strain evidence="2 3">DSM 6210</strain>
    </source>
</reference>
<evidence type="ECO:0000313" key="3">
    <source>
        <dbReference type="Proteomes" id="UP000748752"/>
    </source>
</evidence>
<dbReference type="InterPro" id="IPR021253">
    <property type="entry name" value="ZrgA-like"/>
</dbReference>
<gene>
    <name evidence="2" type="ORF">CKO31_14800</name>
</gene>
<keyword evidence="1" id="KW-0732">Signal</keyword>
<comment type="caution">
    <text evidence="2">The sequence shown here is derived from an EMBL/GenBank/DDBJ whole genome shotgun (WGS) entry which is preliminary data.</text>
</comment>
<evidence type="ECO:0000256" key="1">
    <source>
        <dbReference type="SAM" id="SignalP"/>
    </source>
</evidence>
<organism evidence="2 3">
    <name type="scientific">Thiohalocapsa halophila</name>
    <dbReference type="NCBI Taxonomy" id="69359"/>
    <lineage>
        <taxon>Bacteria</taxon>
        <taxon>Pseudomonadati</taxon>
        <taxon>Pseudomonadota</taxon>
        <taxon>Gammaproteobacteria</taxon>
        <taxon>Chromatiales</taxon>
        <taxon>Chromatiaceae</taxon>
        <taxon>Thiohalocapsa</taxon>
    </lineage>
</organism>